<keyword evidence="3" id="KW-1185">Reference proteome</keyword>
<sequence>MSQPQGFNDSNNPSDQYGSFQKSLPSGDIENSEMPKFRYRNALRWLSLLVATPDHLLFCAGLEREDIYSSPLLVYDFLRTLVLMDWSSLRLDRRN</sequence>
<dbReference type="Proteomes" id="UP000887159">
    <property type="component" value="Unassembled WGS sequence"/>
</dbReference>
<evidence type="ECO:0000256" key="1">
    <source>
        <dbReference type="SAM" id="MobiDB-lite"/>
    </source>
</evidence>
<organism evidence="2 3">
    <name type="scientific">Trichonephila clavipes</name>
    <name type="common">Golden silk orbweaver</name>
    <name type="synonym">Nephila clavipes</name>
    <dbReference type="NCBI Taxonomy" id="2585209"/>
    <lineage>
        <taxon>Eukaryota</taxon>
        <taxon>Metazoa</taxon>
        <taxon>Ecdysozoa</taxon>
        <taxon>Arthropoda</taxon>
        <taxon>Chelicerata</taxon>
        <taxon>Arachnida</taxon>
        <taxon>Araneae</taxon>
        <taxon>Araneomorphae</taxon>
        <taxon>Entelegynae</taxon>
        <taxon>Araneoidea</taxon>
        <taxon>Nephilidae</taxon>
        <taxon>Trichonephila</taxon>
    </lineage>
</organism>
<evidence type="ECO:0000313" key="3">
    <source>
        <dbReference type="Proteomes" id="UP000887159"/>
    </source>
</evidence>
<feature type="compositionally biased region" description="Polar residues" evidence="1">
    <location>
        <begin position="1"/>
        <end position="24"/>
    </location>
</feature>
<gene>
    <name evidence="2" type="ORF">TNCV_139561</name>
</gene>
<evidence type="ECO:0000313" key="2">
    <source>
        <dbReference type="EMBL" id="GFX93012.1"/>
    </source>
</evidence>
<dbReference type="AlphaFoldDB" id="A0A8X6RPW1"/>
<protein>
    <submittedName>
        <fullName evidence="2">Uncharacterized protein</fullName>
    </submittedName>
</protein>
<dbReference type="EMBL" id="BMAU01021171">
    <property type="protein sequence ID" value="GFX93012.1"/>
    <property type="molecule type" value="Genomic_DNA"/>
</dbReference>
<name>A0A8X6RPW1_TRICX</name>
<feature type="region of interest" description="Disordered" evidence="1">
    <location>
        <begin position="1"/>
        <end position="31"/>
    </location>
</feature>
<accession>A0A8X6RPW1</accession>
<proteinExistence type="predicted"/>
<reference evidence="2" key="1">
    <citation type="submission" date="2020-08" db="EMBL/GenBank/DDBJ databases">
        <title>Multicomponent nature underlies the extraordinary mechanical properties of spider dragline silk.</title>
        <authorList>
            <person name="Kono N."/>
            <person name="Nakamura H."/>
            <person name="Mori M."/>
            <person name="Yoshida Y."/>
            <person name="Ohtoshi R."/>
            <person name="Malay A.D."/>
            <person name="Moran D.A.P."/>
            <person name="Tomita M."/>
            <person name="Numata K."/>
            <person name="Arakawa K."/>
        </authorList>
    </citation>
    <scope>NUCLEOTIDE SEQUENCE</scope>
</reference>
<comment type="caution">
    <text evidence="2">The sequence shown here is derived from an EMBL/GenBank/DDBJ whole genome shotgun (WGS) entry which is preliminary data.</text>
</comment>